<dbReference type="AlphaFoldDB" id="A2F9H6"/>
<dbReference type="InterPro" id="IPR012295">
    <property type="entry name" value="TBP_dom_sf"/>
</dbReference>
<feature type="domain" description="Clathrin/coatomer adaptor adaptin-like N-terminal" evidence="6">
    <location>
        <begin position="29"/>
        <end position="563"/>
    </location>
</feature>
<accession>A2F9H6</accession>
<dbReference type="SUPFAM" id="SSF55711">
    <property type="entry name" value="Subdomain of clathrin and coatomer appendage domain"/>
    <property type="match status" value="1"/>
</dbReference>
<dbReference type="OMA" id="IHAIKMT"/>
<evidence type="ECO:0000313" key="7">
    <source>
        <dbReference type="EMBL" id="EAX98447.1"/>
    </source>
</evidence>
<dbReference type="InterPro" id="IPR017104">
    <property type="entry name" value="AP2_complex_asu"/>
</dbReference>
<evidence type="ECO:0000256" key="1">
    <source>
        <dbReference type="ARBA" id="ARBA00004184"/>
    </source>
</evidence>
<dbReference type="Gene3D" id="2.60.40.1230">
    <property type="match status" value="1"/>
</dbReference>
<dbReference type="Proteomes" id="UP000001542">
    <property type="component" value="Unassembled WGS sequence"/>
</dbReference>
<keyword evidence="3" id="KW-0653">Protein transport</keyword>
<dbReference type="InterPro" id="IPR050840">
    <property type="entry name" value="Adaptor_Complx_Large_Subunit"/>
</dbReference>
<reference evidence="7" key="1">
    <citation type="submission" date="2006-10" db="EMBL/GenBank/DDBJ databases">
        <authorList>
            <person name="Amadeo P."/>
            <person name="Zhao Q."/>
            <person name="Wortman J."/>
            <person name="Fraser-Liggett C."/>
            <person name="Carlton J."/>
        </authorList>
    </citation>
    <scope>NUCLEOTIDE SEQUENCE</scope>
    <source>
        <strain evidence="7">G3</strain>
    </source>
</reference>
<evidence type="ECO:0000256" key="4">
    <source>
        <dbReference type="ARBA" id="ARBA00023136"/>
    </source>
</evidence>
<feature type="binding site" evidence="5">
    <location>
        <begin position="4"/>
        <end position="5"/>
    </location>
    <ligand>
        <name>a 1,2-diacyl-sn-glycero-3-phospho-(1D-myo-inositol-3,4,5-trisphosphate)</name>
        <dbReference type="ChEBI" id="CHEBI:57836"/>
    </ligand>
</feature>
<dbReference type="Gene3D" id="1.25.10.10">
    <property type="entry name" value="Leucine-rich Repeat Variant"/>
    <property type="match status" value="1"/>
</dbReference>
<dbReference type="InterPro" id="IPR016024">
    <property type="entry name" value="ARM-type_fold"/>
</dbReference>
<protein>
    <submittedName>
        <fullName evidence="7">Adaptin N terminal region family protein</fullName>
    </submittedName>
</protein>
<dbReference type="EMBL" id="DS113675">
    <property type="protein sequence ID" value="EAX98447.1"/>
    <property type="molecule type" value="Genomic_DNA"/>
</dbReference>
<keyword evidence="4" id="KW-0472">Membrane</keyword>
<dbReference type="GO" id="GO:0072583">
    <property type="term" value="P:clathrin-dependent endocytosis"/>
    <property type="evidence" value="ECO:0000318"/>
    <property type="project" value="GO_Central"/>
</dbReference>
<gene>
    <name evidence="7" type="ORF">TVAG_413440</name>
</gene>
<keyword evidence="2" id="KW-0813">Transport</keyword>
<dbReference type="STRING" id="5722.A2F9H6"/>
<dbReference type="Pfam" id="PF01602">
    <property type="entry name" value="Adaptin_N"/>
    <property type="match status" value="1"/>
</dbReference>
<dbReference type="InterPro" id="IPR011989">
    <property type="entry name" value="ARM-like"/>
</dbReference>
<dbReference type="VEuPathDB" id="TrichDB:TVAGG3_1043770"/>
<sequence>MDIRGLRNFINETYELGANAPERIADEITKIKKAFMSKKKKSYEKKKSIAKLCYITLYGYDIIQLGIGNIIDLIESSNIANKRIGWIAASILCNTHPEQIIEFGSVLKKQLSHTKNEPAIDLALGFIANCATSKIADTIGPSVVDILISNTISEHTKSRALIALYQIYQSSLQVPGIDRVSPRVVQMIQSTNLSFALAASLLAFNIVQLQPATSDDIFQACITVLHQLVVQNKCPSQYTRYGVPCPFLCANLFRILNFYLTYTNQDIEKLDQIANSLLMMNNAKRDPDGLYAFLTVFSEASIFLVQVPLPQATLENFITVLIKHTRQRRHFAMDSLANLVGNSPHFASNLQTLIPELLSIVTSRVYPTDMKAFTLLYFIANNDNCMIILDTLIPFVSRSPLHLRAELCKKLAVLANSFSKDSEWKSQTLFKLVECSDSDDCSFWQHVAKSILDDHQNIDDNVQNLITKIEENPGVNGSIIKIASYVFGQTNLRDAKHVVDILMTAFSTAPSSSAQTSIVSGLLKISAKYKEVTPDVLYFLQDVVSSSSFEVSQRSREALAVLNYPDLSVSMLSAPDSYVDTSIIMEEKPQISVSDHLDKFLKENMGIVHYQTNITVLCGVEKTETSSKILLTIKIQNHDTNPLKIDQFQIECESSLLYKKGSEVNTIESDATGVCQIYFVANEPFYNPPIATIIFDSKQTIKFKLPVLPRFFITAYNLSRDSFTSMWQQTMVEKQATSSILILPDGDILSEIVKTAKKWFNLTPLDCCDMKNVIFMAGTFHTFTGNAGILIRFTFQEEEMILTMDLHTTSAKATDAILECAHLAFPFCDFNTD</sequence>
<name>A2F9H6_TRIV3</name>
<dbReference type="Gene3D" id="3.30.310.10">
    <property type="entry name" value="TATA-Binding Protein"/>
    <property type="match status" value="1"/>
</dbReference>
<dbReference type="RefSeq" id="XP_001311377.1">
    <property type="nucleotide sequence ID" value="XM_001311376.1"/>
</dbReference>
<dbReference type="GO" id="GO:0035615">
    <property type="term" value="F:clathrin adaptor activity"/>
    <property type="evidence" value="ECO:0000318"/>
    <property type="project" value="GO_Central"/>
</dbReference>
<evidence type="ECO:0000256" key="5">
    <source>
        <dbReference type="PIRSR" id="PIRSR037091-1"/>
    </source>
</evidence>
<feature type="binding site" evidence="5">
    <location>
        <position position="43"/>
    </location>
    <ligand>
        <name>a 1,2-diacyl-sn-glycero-3-phospho-(1D-myo-inositol-3,4,5-trisphosphate)</name>
        <dbReference type="ChEBI" id="CHEBI:57836"/>
    </ligand>
</feature>
<dbReference type="PANTHER" id="PTHR22780">
    <property type="entry name" value="ADAPTIN, ALPHA/GAMMA/EPSILON"/>
    <property type="match status" value="1"/>
</dbReference>
<dbReference type="KEGG" id="tva:4756244"/>
<proteinExistence type="predicted"/>
<dbReference type="GO" id="GO:0006886">
    <property type="term" value="P:intracellular protein transport"/>
    <property type="evidence" value="ECO:0007669"/>
    <property type="project" value="InterPro"/>
</dbReference>
<dbReference type="OrthoDB" id="28053at2759"/>
<comment type="subcellular location">
    <subcellularLocation>
        <location evidence="1">Endomembrane system</location>
        <topology evidence="1">Peripheral membrane protein</topology>
    </subcellularLocation>
</comment>
<dbReference type="eggNOG" id="KOG1077">
    <property type="taxonomic scope" value="Eukaryota"/>
</dbReference>
<dbReference type="SMR" id="A2F9H6"/>
<dbReference type="GO" id="GO:0030122">
    <property type="term" value="C:AP-2 adaptor complex"/>
    <property type="evidence" value="ECO:0000318"/>
    <property type="project" value="GO_Central"/>
</dbReference>
<dbReference type="InterPro" id="IPR009028">
    <property type="entry name" value="Coatomer/calthrin_app_sub_C"/>
</dbReference>
<dbReference type="SUPFAM" id="SSF48371">
    <property type="entry name" value="ARM repeat"/>
    <property type="match status" value="1"/>
</dbReference>
<evidence type="ECO:0000313" key="8">
    <source>
        <dbReference type="Proteomes" id="UP000001542"/>
    </source>
</evidence>
<dbReference type="InterPro" id="IPR002553">
    <property type="entry name" value="Clathrin/coatomer_adapt-like_N"/>
</dbReference>
<evidence type="ECO:0000259" key="6">
    <source>
        <dbReference type="Pfam" id="PF01602"/>
    </source>
</evidence>
<dbReference type="InParanoid" id="A2F9H6"/>
<dbReference type="PIRSF" id="PIRSF037091">
    <property type="entry name" value="AP2_complex_alpha"/>
    <property type="match status" value="1"/>
</dbReference>
<keyword evidence="8" id="KW-1185">Reference proteome</keyword>
<feature type="binding site" evidence="5">
    <location>
        <begin position="47"/>
        <end position="51"/>
    </location>
    <ligand>
        <name>a 1,2-diacyl-sn-glycero-3-phospho-(1D-myo-inositol-3,4,5-trisphosphate)</name>
        <dbReference type="ChEBI" id="CHEBI:57836"/>
    </ligand>
</feature>
<evidence type="ECO:0000256" key="2">
    <source>
        <dbReference type="ARBA" id="ARBA00022448"/>
    </source>
</evidence>
<organism evidence="7 8">
    <name type="scientific">Trichomonas vaginalis (strain ATCC PRA-98 / G3)</name>
    <dbReference type="NCBI Taxonomy" id="412133"/>
    <lineage>
        <taxon>Eukaryota</taxon>
        <taxon>Metamonada</taxon>
        <taxon>Parabasalia</taxon>
        <taxon>Trichomonadida</taxon>
        <taxon>Trichomonadidae</taxon>
        <taxon>Trichomonas</taxon>
    </lineage>
</organism>
<dbReference type="VEuPathDB" id="TrichDB:TVAG_413440"/>
<reference evidence="7" key="2">
    <citation type="journal article" date="2007" name="Science">
        <title>Draft genome sequence of the sexually transmitted pathogen Trichomonas vaginalis.</title>
        <authorList>
            <person name="Carlton J.M."/>
            <person name="Hirt R.P."/>
            <person name="Silva J.C."/>
            <person name="Delcher A.L."/>
            <person name="Schatz M."/>
            <person name="Zhao Q."/>
            <person name="Wortman J.R."/>
            <person name="Bidwell S.L."/>
            <person name="Alsmark U.C.M."/>
            <person name="Besteiro S."/>
            <person name="Sicheritz-Ponten T."/>
            <person name="Noel C.J."/>
            <person name="Dacks J.B."/>
            <person name="Foster P.G."/>
            <person name="Simillion C."/>
            <person name="Van de Peer Y."/>
            <person name="Miranda-Saavedra D."/>
            <person name="Barton G.J."/>
            <person name="Westrop G.D."/>
            <person name="Mueller S."/>
            <person name="Dessi D."/>
            <person name="Fiori P.L."/>
            <person name="Ren Q."/>
            <person name="Paulsen I."/>
            <person name="Zhang H."/>
            <person name="Bastida-Corcuera F.D."/>
            <person name="Simoes-Barbosa A."/>
            <person name="Brown M.T."/>
            <person name="Hayes R.D."/>
            <person name="Mukherjee M."/>
            <person name="Okumura C.Y."/>
            <person name="Schneider R."/>
            <person name="Smith A.J."/>
            <person name="Vanacova S."/>
            <person name="Villalvazo M."/>
            <person name="Haas B.J."/>
            <person name="Pertea M."/>
            <person name="Feldblyum T.V."/>
            <person name="Utterback T.R."/>
            <person name="Shu C.L."/>
            <person name="Osoegawa K."/>
            <person name="de Jong P.J."/>
            <person name="Hrdy I."/>
            <person name="Horvathova L."/>
            <person name="Zubacova Z."/>
            <person name="Dolezal P."/>
            <person name="Malik S.B."/>
            <person name="Logsdon J.M. Jr."/>
            <person name="Henze K."/>
            <person name="Gupta A."/>
            <person name="Wang C.C."/>
            <person name="Dunne R.L."/>
            <person name="Upcroft J.A."/>
            <person name="Upcroft P."/>
            <person name="White O."/>
            <person name="Salzberg S.L."/>
            <person name="Tang P."/>
            <person name="Chiu C.-H."/>
            <person name="Lee Y.-S."/>
            <person name="Embley T.M."/>
            <person name="Coombs G.H."/>
            <person name="Mottram J.C."/>
            <person name="Tachezy J."/>
            <person name="Fraser-Liggett C.M."/>
            <person name="Johnson P.J."/>
        </authorList>
    </citation>
    <scope>NUCLEOTIDE SEQUENCE [LARGE SCALE GENOMIC DNA]</scope>
    <source>
        <strain evidence="7">G3</strain>
    </source>
</reference>
<evidence type="ECO:0000256" key="3">
    <source>
        <dbReference type="ARBA" id="ARBA00022927"/>
    </source>
</evidence>